<dbReference type="InterPro" id="IPR036390">
    <property type="entry name" value="WH_DNA-bd_sf"/>
</dbReference>
<dbReference type="InterPro" id="IPR036388">
    <property type="entry name" value="WH-like_DNA-bd_sf"/>
</dbReference>
<accession>A0ABY0BY01</accession>
<name>A0ABY0BY01_9GAMM</name>
<dbReference type="Pfam" id="PF00126">
    <property type="entry name" value="HTH_1"/>
    <property type="match status" value="1"/>
</dbReference>
<dbReference type="Gene3D" id="3.40.190.290">
    <property type="match status" value="1"/>
</dbReference>
<dbReference type="SUPFAM" id="SSF46785">
    <property type="entry name" value="Winged helix' DNA-binding domain"/>
    <property type="match status" value="1"/>
</dbReference>
<dbReference type="InterPro" id="IPR000847">
    <property type="entry name" value="LysR_HTH_N"/>
</dbReference>
<keyword evidence="2" id="KW-0805">Transcription regulation</keyword>
<evidence type="ECO:0000256" key="2">
    <source>
        <dbReference type="ARBA" id="ARBA00023015"/>
    </source>
</evidence>
<dbReference type="Gene3D" id="1.10.10.10">
    <property type="entry name" value="Winged helix-like DNA-binding domain superfamily/Winged helix DNA-binding domain"/>
    <property type="match status" value="1"/>
</dbReference>
<evidence type="ECO:0000259" key="5">
    <source>
        <dbReference type="PROSITE" id="PS50931"/>
    </source>
</evidence>
<evidence type="ECO:0000256" key="4">
    <source>
        <dbReference type="ARBA" id="ARBA00023163"/>
    </source>
</evidence>
<evidence type="ECO:0000313" key="6">
    <source>
        <dbReference type="EMBL" id="RUO29311.1"/>
    </source>
</evidence>
<sequence length="314" mass="35379">MQDLTNLALFAHVAEHGSFSQAARALGMPKSTLSRRISDLEEAQGVRLLNRTTRRLSLTDVGREFLVHCQTLVQAAEAAEQVTQFVQEKPRGRVRISSPHALSQSLLIKILPAFMQRYPDVQLDLMVSNSPVNLVSEQIDVALRVRSTIEDSSLIARPLAPSPPALFAHPEFIRERGEPKHPTDLVNWPSLSMHYTHGRYQYDFTSCQGESISLTYQPRLITDDLWVLREAASEKQGMVMLPVYLCREYVEKGLLAPVLPTWRLPVGNMHLVYQHRRGLLPAVRVLIDFLLEEMPKAARDAGIGELSDAWGEQN</sequence>
<feature type="domain" description="HTH lysR-type" evidence="5">
    <location>
        <begin position="1"/>
        <end position="59"/>
    </location>
</feature>
<dbReference type="EMBL" id="PIPN01000004">
    <property type="protein sequence ID" value="RUO29311.1"/>
    <property type="molecule type" value="Genomic_DNA"/>
</dbReference>
<evidence type="ECO:0000256" key="3">
    <source>
        <dbReference type="ARBA" id="ARBA00023125"/>
    </source>
</evidence>
<dbReference type="Proteomes" id="UP000287410">
    <property type="component" value="Unassembled WGS sequence"/>
</dbReference>
<dbReference type="InterPro" id="IPR058163">
    <property type="entry name" value="LysR-type_TF_proteobact-type"/>
</dbReference>
<reference evidence="6 7" key="1">
    <citation type="journal article" date="2018" name="Front. Microbiol.">
        <title>Genome-Based Analysis Reveals the Taxonomy and Diversity of the Family Idiomarinaceae.</title>
        <authorList>
            <person name="Liu Y."/>
            <person name="Lai Q."/>
            <person name="Shao Z."/>
        </authorList>
    </citation>
    <scope>NUCLEOTIDE SEQUENCE [LARGE SCALE GENOMIC DNA]</scope>
    <source>
        <strain evidence="6 7">GBSy1</strain>
    </source>
</reference>
<dbReference type="Pfam" id="PF03466">
    <property type="entry name" value="LysR_substrate"/>
    <property type="match status" value="1"/>
</dbReference>
<dbReference type="SUPFAM" id="SSF53850">
    <property type="entry name" value="Periplasmic binding protein-like II"/>
    <property type="match status" value="1"/>
</dbReference>
<keyword evidence="4" id="KW-0804">Transcription</keyword>
<protein>
    <submittedName>
        <fullName evidence="6">LysR family transcriptional regulator</fullName>
    </submittedName>
</protein>
<evidence type="ECO:0000313" key="7">
    <source>
        <dbReference type="Proteomes" id="UP000287410"/>
    </source>
</evidence>
<gene>
    <name evidence="6" type="ORF">CWE12_10030</name>
</gene>
<comment type="caution">
    <text evidence="6">The sequence shown here is derived from an EMBL/GenBank/DDBJ whole genome shotgun (WGS) entry which is preliminary data.</text>
</comment>
<comment type="similarity">
    <text evidence="1">Belongs to the LysR transcriptional regulatory family.</text>
</comment>
<dbReference type="PANTHER" id="PTHR30537:SF31">
    <property type="entry name" value="TRANSCRIPTIONAL REGULATOR, LYSR FAMILY"/>
    <property type="match status" value="1"/>
</dbReference>
<dbReference type="PANTHER" id="PTHR30537">
    <property type="entry name" value="HTH-TYPE TRANSCRIPTIONAL REGULATOR"/>
    <property type="match status" value="1"/>
</dbReference>
<organism evidence="6 7">
    <name type="scientific">Aliidiomarina sedimenti</name>
    <dbReference type="NCBI Taxonomy" id="1933879"/>
    <lineage>
        <taxon>Bacteria</taxon>
        <taxon>Pseudomonadati</taxon>
        <taxon>Pseudomonadota</taxon>
        <taxon>Gammaproteobacteria</taxon>
        <taxon>Alteromonadales</taxon>
        <taxon>Idiomarinaceae</taxon>
        <taxon>Aliidiomarina</taxon>
    </lineage>
</organism>
<keyword evidence="7" id="KW-1185">Reference proteome</keyword>
<keyword evidence="3" id="KW-0238">DNA-binding</keyword>
<dbReference type="RefSeq" id="WP_126789576.1">
    <property type="nucleotide sequence ID" value="NZ_PIPN01000004.1"/>
</dbReference>
<proteinExistence type="inferred from homology"/>
<dbReference type="InterPro" id="IPR005119">
    <property type="entry name" value="LysR_subst-bd"/>
</dbReference>
<dbReference type="PROSITE" id="PS50931">
    <property type="entry name" value="HTH_LYSR"/>
    <property type="match status" value="1"/>
</dbReference>
<evidence type="ECO:0000256" key="1">
    <source>
        <dbReference type="ARBA" id="ARBA00009437"/>
    </source>
</evidence>